<feature type="compositionally biased region" description="Polar residues" evidence="1">
    <location>
        <begin position="10"/>
        <end position="26"/>
    </location>
</feature>
<dbReference type="EMBL" id="MRZV01000899">
    <property type="protein sequence ID" value="PIK42844.1"/>
    <property type="molecule type" value="Genomic_DNA"/>
</dbReference>
<feature type="region of interest" description="Disordered" evidence="1">
    <location>
        <begin position="1"/>
        <end position="65"/>
    </location>
</feature>
<evidence type="ECO:0000256" key="1">
    <source>
        <dbReference type="SAM" id="MobiDB-lite"/>
    </source>
</evidence>
<keyword evidence="3" id="KW-1185">Reference proteome</keyword>
<feature type="non-terminal residue" evidence="2">
    <location>
        <position position="1"/>
    </location>
</feature>
<gene>
    <name evidence="2" type="ORF">BSL78_20314</name>
</gene>
<dbReference type="AlphaFoldDB" id="A0A2G8K4B3"/>
<comment type="caution">
    <text evidence="2">The sequence shown here is derived from an EMBL/GenBank/DDBJ whole genome shotgun (WGS) entry which is preliminary data.</text>
</comment>
<sequence>ALYDEVHSSYAPSTNKSRVSTSSEDSAYSLVQKPHQPAVAPRRVNSFHSGRGFSNYDEPVHKTQE</sequence>
<proteinExistence type="predicted"/>
<evidence type="ECO:0000313" key="3">
    <source>
        <dbReference type="Proteomes" id="UP000230750"/>
    </source>
</evidence>
<protein>
    <submittedName>
        <fullName evidence="2">Uncharacterized protein</fullName>
    </submittedName>
</protein>
<feature type="non-terminal residue" evidence="2">
    <location>
        <position position="65"/>
    </location>
</feature>
<reference evidence="2 3" key="1">
    <citation type="journal article" date="2017" name="PLoS Biol.">
        <title>The sea cucumber genome provides insights into morphological evolution and visceral regeneration.</title>
        <authorList>
            <person name="Zhang X."/>
            <person name="Sun L."/>
            <person name="Yuan J."/>
            <person name="Sun Y."/>
            <person name="Gao Y."/>
            <person name="Zhang L."/>
            <person name="Li S."/>
            <person name="Dai H."/>
            <person name="Hamel J.F."/>
            <person name="Liu C."/>
            <person name="Yu Y."/>
            <person name="Liu S."/>
            <person name="Lin W."/>
            <person name="Guo K."/>
            <person name="Jin S."/>
            <person name="Xu P."/>
            <person name="Storey K.B."/>
            <person name="Huan P."/>
            <person name="Zhang T."/>
            <person name="Zhou Y."/>
            <person name="Zhang J."/>
            <person name="Lin C."/>
            <person name="Li X."/>
            <person name="Xing L."/>
            <person name="Huo D."/>
            <person name="Sun M."/>
            <person name="Wang L."/>
            <person name="Mercier A."/>
            <person name="Li F."/>
            <person name="Yang H."/>
            <person name="Xiang J."/>
        </authorList>
    </citation>
    <scope>NUCLEOTIDE SEQUENCE [LARGE SCALE GENOMIC DNA]</scope>
    <source>
        <strain evidence="2">Shaxun</strain>
        <tissue evidence="2">Muscle</tissue>
    </source>
</reference>
<accession>A0A2G8K4B3</accession>
<name>A0A2G8K4B3_STIJA</name>
<dbReference type="Proteomes" id="UP000230750">
    <property type="component" value="Unassembled WGS sequence"/>
</dbReference>
<evidence type="ECO:0000313" key="2">
    <source>
        <dbReference type="EMBL" id="PIK42844.1"/>
    </source>
</evidence>
<organism evidence="2 3">
    <name type="scientific">Stichopus japonicus</name>
    <name type="common">Sea cucumber</name>
    <dbReference type="NCBI Taxonomy" id="307972"/>
    <lineage>
        <taxon>Eukaryota</taxon>
        <taxon>Metazoa</taxon>
        <taxon>Echinodermata</taxon>
        <taxon>Eleutherozoa</taxon>
        <taxon>Echinozoa</taxon>
        <taxon>Holothuroidea</taxon>
        <taxon>Aspidochirotacea</taxon>
        <taxon>Aspidochirotida</taxon>
        <taxon>Stichopodidae</taxon>
        <taxon>Apostichopus</taxon>
    </lineage>
</organism>